<organism evidence="2 3">
    <name type="scientific">Alcanivorax nanhaiticus</name>
    <dbReference type="NCBI Taxonomy" id="1177154"/>
    <lineage>
        <taxon>Bacteria</taxon>
        <taxon>Pseudomonadati</taxon>
        <taxon>Pseudomonadota</taxon>
        <taxon>Gammaproteobacteria</taxon>
        <taxon>Oceanospirillales</taxon>
        <taxon>Alcanivoracaceae</taxon>
        <taxon>Alcanivorax</taxon>
    </lineage>
</organism>
<dbReference type="PATRIC" id="fig|1177154.3.peg.1041"/>
<dbReference type="AlphaFoldDB" id="A0A095TTT0"/>
<feature type="transmembrane region" description="Helical" evidence="1">
    <location>
        <begin position="164"/>
        <end position="184"/>
    </location>
</feature>
<keyword evidence="1" id="KW-0812">Transmembrane</keyword>
<dbReference type="eggNOG" id="ENOG502ZANK">
    <property type="taxonomic scope" value="Bacteria"/>
</dbReference>
<keyword evidence="1" id="KW-1133">Transmembrane helix</keyword>
<dbReference type="STRING" id="1177154.Y5S_01027"/>
<name>A0A095TTT0_9GAMM</name>
<feature type="transmembrane region" description="Helical" evidence="1">
    <location>
        <begin position="204"/>
        <end position="225"/>
    </location>
</feature>
<keyword evidence="3" id="KW-1185">Reference proteome</keyword>
<evidence type="ECO:0000313" key="3">
    <source>
        <dbReference type="Proteomes" id="UP000029444"/>
    </source>
</evidence>
<proteinExistence type="predicted"/>
<feature type="transmembrane region" description="Helical" evidence="1">
    <location>
        <begin position="74"/>
        <end position="94"/>
    </location>
</feature>
<protein>
    <recommendedName>
        <fullName evidence="4">MFS transporter</fullName>
    </recommendedName>
</protein>
<dbReference type="NCBIfam" id="NF041646">
    <property type="entry name" value="VC0807_fam"/>
    <property type="match status" value="1"/>
</dbReference>
<keyword evidence="1" id="KW-0472">Membrane</keyword>
<feature type="transmembrane region" description="Helical" evidence="1">
    <location>
        <begin position="106"/>
        <end position="126"/>
    </location>
</feature>
<evidence type="ECO:0000256" key="1">
    <source>
        <dbReference type="SAM" id="Phobius"/>
    </source>
</evidence>
<feature type="transmembrane region" description="Helical" evidence="1">
    <location>
        <begin position="47"/>
        <end position="65"/>
    </location>
</feature>
<evidence type="ECO:0008006" key="4">
    <source>
        <dbReference type="Google" id="ProtNLM"/>
    </source>
</evidence>
<dbReference type="Proteomes" id="UP000029444">
    <property type="component" value="Unassembled WGS sequence"/>
</dbReference>
<sequence length="244" mass="26379">MSSPTETDSPSGAPAQPAKKESLLANLLLNIIIPTLILSKLSSDEYLGTKWAIVVALAFPLGYGLKDLISNSKINFYSALGIISILLTGGIGLLELDAEYMAIKEAAIPGILGLATVGSLYTRWPLVRTFVYNDKVFATEKIAAGLAFKGTEAAFERTLTVASWMIAGSFFLSSMLNYGLAKYILQSPPGTVAFNEELAKMTALSYPVIVLPSMIVFAAALFYLIRRLTSLTGLTFEEMLEHHK</sequence>
<gene>
    <name evidence="2" type="ORF">Y5S_01027</name>
</gene>
<dbReference type="OrthoDB" id="188353at2"/>
<dbReference type="PIRSF" id="PIRSF028137">
    <property type="entry name" value="UCP028137"/>
    <property type="match status" value="1"/>
</dbReference>
<evidence type="ECO:0000313" key="2">
    <source>
        <dbReference type="EMBL" id="KGD65803.1"/>
    </source>
</evidence>
<dbReference type="InterPro" id="IPR016870">
    <property type="entry name" value="UCP028137"/>
</dbReference>
<reference evidence="2 3" key="1">
    <citation type="submission" date="2012-09" db="EMBL/GenBank/DDBJ databases">
        <title>Genome Sequence of alkane-degrading Bacterium Alcanivorax sp. 19-m-6.</title>
        <authorList>
            <person name="Lai Q."/>
            <person name="Shao Z."/>
        </authorList>
    </citation>
    <scope>NUCLEOTIDE SEQUENCE [LARGE SCALE GENOMIC DNA]</scope>
    <source>
        <strain evidence="2 3">19-m-6</strain>
    </source>
</reference>
<dbReference type="EMBL" id="ARXV01000003">
    <property type="protein sequence ID" value="KGD65803.1"/>
    <property type="molecule type" value="Genomic_DNA"/>
</dbReference>
<dbReference type="RefSeq" id="WP_035231017.1">
    <property type="nucleotide sequence ID" value="NZ_ARXV01000003.1"/>
</dbReference>
<comment type="caution">
    <text evidence="2">The sequence shown here is derived from an EMBL/GenBank/DDBJ whole genome shotgun (WGS) entry which is preliminary data.</text>
</comment>
<accession>A0A095TTT0</accession>